<dbReference type="PANTHER" id="PTHR43591">
    <property type="entry name" value="METHYLTRANSFERASE"/>
    <property type="match status" value="1"/>
</dbReference>
<keyword evidence="2" id="KW-0489">Methyltransferase</keyword>
<evidence type="ECO:0000313" key="2">
    <source>
        <dbReference type="EMBL" id="AOO74240.1"/>
    </source>
</evidence>
<dbReference type="PANTHER" id="PTHR43591:SF110">
    <property type="entry name" value="RHODANESE DOMAIN-CONTAINING PROTEIN"/>
    <property type="match status" value="1"/>
</dbReference>
<dbReference type="EMBL" id="CP017107">
    <property type="protein sequence ID" value="AOO74240.1"/>
    <property type="molecule type" value="Genomic_DNA"/>
</dbReference>
<dbReference type="GO" id="GO:0008168">
    <property type="term" value="F:methyltransferase activity"/>
    <property type="evidence" value="ECO:0007669"/>
    <property type="project" value="UniProtKB-KW"/>
</dbReference>
<feature type="domain" description="Methyltransferase" evidence="1">
    <location>
        <begin position="37"/>
        <end position="132"/>
    </location>
</feature>
<evidence type="ECO:0000259" key="1">
    <source>
        <dbReference type="Pfam" id="PF13649"/>
    </source>
</evidence>
<accession>A0A1D7TTE2</accession>
<sequence length="244" mass="29015">MIYTTFAQLYDKLMDPQMYKDWVSYFDRYEFEKNSNILDLACGSGRFAVEIAKKGYDVTGFDLSEEMLSLAYQHSYEENIELTLIAGDMQDLSGLEKYNVVTCFADSLCYLPNKRILKNAFREVKQHLKKDGIFLFDVITPYKTDKIYPGYMYNYSDDEQTFVWTTYLGEYEHSVEHDLTFFIFDESINAYKKVNELHKERTYELRDYIELLKEAGFNQIEVSAEFGREDIEKQTERWFFKCSI</sequence>
<dbReference type="CDD" id="cd02440">
    <property type="entry name" value="AdoMet_MTases"/>
    <property type="match status" value="1"/>
</dbReference>
<dbReference type="RefSeq" id="WP_069469476.1">
    <property type="nucleotide sequence ID" value="NZ_CP017107.1"/>
</dbReference>
<evidence type="ECO:0000313" key="3">
    <source>
        <dbReference type="Proteomes" id="UP000094723"/>
    </source>
</evidence>
<dbReference type="Gene3D" id="2.20.25.110">
    <property type="entry name" value="S-adenosyl-L-methionine-dependent methyltransferases"/>
    <property type="match status" value="1"/>
</dbReference>
<dbReference type="InterPro" id="IPR041698">
    <property type="entry name" value="Methyltransf_25"/>
</dbReference>
<dbReference type="InterPro" id="IPR029063">
    <property type="entry name" value="SAM-dependent_MTases_sf"/>
</dbReference>
<organism evidence="2 3">
    <name type="scientific">Ligilactobacillus salivarius</name>
    <dbReference type="NCBI Taxonomy" id="1624"/>
    <lineage>
        <taxon>Bacteria</taxon>
        <taxon>Bacillati</taxon>
        <taxon>Bacillota</taxon>
        <taxon>Bacilli</taxon>
        <taxon>Lactobacillales</taxon>
        <taxon>Lactobacillaceae</taxon>
        <taxon>Ligilactobacillus</taxon>
    </lineage>
</organism>
<dbReference type="Gene3D" id="3.40.50.150">
    <property type="entry name" value="Vaccinia Virus protein VP39"/>
    <property type="match status" value="1"/>
</dbReference>
<gene>
    <name evidence="2" type="ORF">BHF65_08420</name>
</gene>
<protein>
    <submittedName>
        <fullName evidence="2">SAM-dependent methyltransferase</fullName>
    </submittedName>
</protein>
<keyword evidence="2" id="KW-0808">Transferase</keyword>
<dbReference type="GO" id="GO:0032259">
    <property type="term" value="P:methylation"/>
    <property type="evidence" value="ECO:0007669"/>
    <property type="project" value="UniProtKB-KW"/>
</dbReference>
<dbReference type="Proteomes" id="UP000094723">
    <property type="component" value="Chromosome"/>
</dbReference>
<name>A0A1D7TTE2_9LACO</name>
<dbReference type="SUPFAM" id="SSF53335">
    <property type="entry name" value="S-adenosyl-L-methionine-dependent methyltransferases"/>
    <property type="match status" value="1"/>
</dbReference>
<dbReference type="Pfam" id="PF13649">
    <property type="entry name" value="Methyltransf_25"/>
    <property type="match status" value="1"/>
</dbReference>
<dbReference type="AlphaFoldDB" id="A0A1D7TTE2"/>
<proteinExistence type="predicted"/>
<reference evidence="2 3" key="1">
    <citation type="submission" date="2016-09" db="EMBL/GenBank/DDBJ databases">
        <title>Complete Genome Sequence of Lactobacillus salivarius Jin.</title>
        <authorList>
            <person name="Jin N."/>
            <person name="Li C."/>
            <person name="Wang M."/>
            <person name="Ren D."/>
            <person name="Di Y."/>
            <person name="Pan R."/>
            <person name="Du S."/>
            <person name="Lu H."/>
            <person name="Li X."/>
            <person name="Tian M."/>
        </authorList>
    </citation>
    <scope>NUCLEOTIDE SEQUENCE [LARGE SCALE GENOMIC DNA]</scope>
    <source>
        <strain evidence="2 3">CICC 23174</strain>
    </source>
</reference>